<evidence type="ECO:0000313" key="1">
    <source>
        <dbReference type="EMBL" id="EGO02816.1"/>
    </source>
</evidence>
<dbReference type="HOGENOM" id="CLU_2224811_0_0_1"/>
<evidence type="ECO:0000313" key="2">
    <source>
        <dbReference type="Proteomes" id="UP000008063"/>
    </source>
</evidence>
<dbReference type="Proteomes" id="UP000008063">
    <property type="component" value="Unassembled WGS sequence"/>
</dbReference>
<accession>F8PMI4</accession>
<sequence>MEDCDVVFLFGIYREIIIGTTVFLDLGGGASHTHNARRLPSEQPVACSPLSVAEARLSCEEGYKYQVTGGAEIVKHLAGKGRRIRRGLVNVWNGVTRVLRSCRVAIQGIH</sequence>
<reference evidence="2" key="1">
    <citation type="journal article" date="2011" name="Science">
        <title>The plant cell wall-decomposing machinery underlies the functional diversity of forest fungi.</title>
        <authorList>
            <person name="Eastwood D.C."/>
            <person name="Floudas D."/>
            <person name="Binder M."/>
            <person name="Majcherczyk A."/>
            <person name="Schneider P."/>
            <person name="Aerts A."/>
            <person name="Asiegbu F.O."/>
            <person name="Baker S.E."/>
            <person name="Barry K."/>
            <person name="Bendiksby M."/>
            <person name="Blumentritt M."/>
            <person name="Coutinho P.M."/>
            <person name="Cullen D."/>
            <person name="de Vries R.P."/>
            <person name="Gathman A."/>
            <person name="Goodell B."/>
            <person name="Henrissat B."/>
            <person name="Ihrmark K."/>
            <person name="Kauserud H."/>
            <person name="Kohler A."/>
            <person name="LaButti K."/>
            <person name="Lapidus A."/>
            <person name="Lavin J.L."/>
            <person name="Lee Y.-H."/>
            <person name="Lindquist E."/>
            <person name="Lilly W."/>
            <person name="Lucas S."/>
            <person name="Morin E."/>
            <person name="Murat C."/>
            <person name="Oguiza J.A."/>
            <person name="Park J."/>
            <person name="Pisabarro A.G."/>
            <person name="Riley R."/>
            <person name="Rosling A."/>
            <person name="Salamov A."/>
            <person name="Schmidt O."/>
            <person name="Schmutz J."/>
            <person name="Skrede I."/>
            <person name="Stenlid J."/>
            <person name="Wiebenga A."/>
            <person name="Xie X."/>
            <person name="Kuees U."/>
            <person name="Hibbett D.S."/>
            <person name="Hoffmeister D."/>
            <person name="Hoegberg N."/>
            <person name="Martin F."/>
            <person name="Grigoriev I.V."/>
            <person name="Watkinson S.C."/>
        </authorList>
    </citation>
    <scope>NUCLEOTIDE SEQUENCE [LARGE SCALE GENOMIC DNA]</scope>
    <source>
        <strain evidence="2">strain S7.3</strain>
    </source>
</reference>
<keyword evidence="2" id="KW-1185">Reference proteome</keyword>
<dbReference type="InParanoid" id="F8PMI4"/>
<dbReference type="AlphaFoldDB" id="F8PMI4"/>
<proteinExistence type="predicted"/>
<organism evidence="2">
    <name type="scientific">Serpula lacrymans var. lacrymans (strain S7.3)</name>
    <name type="common">Dry rot fungus</name>
    <dbReference type="NCBI Taxonomy" id="936435"/>
    <lineage>
        <taxon>Eukaryota</taxon>
        <taxon>Fungi</taxon>
        <taxon>Dikarya</taxon>
        <taxon>Basidiomycota</taxon>
        <taxon>Agaricomycotina</taxon>
        <taxon>Agaricomycetes</taxon>
        <taxon>Agaricomycetidae</taxon>
        <taxon>Boletales</taxon>
        <taxon>Coniophorineae</taxon>
        <taxon>Serpulaceae</taxon>
        <taxon>Serpula</taxon>
    </lineage>
</organism>
<protein>
    <submittedName>
        <fullName evidence="1">Uncharacterized protein</fullName>
    </submittedName>
</protein>
<gene>
    <name evidence="1" type="ORF">SERLA73DRAFT_176210</name>
</gene>
<dbReference type="EMBL" id="GL945476">
    <property type="protein sequence ID" value="EGO02816.1"/>
    <property type="molecule type" value="Genomic_DNA"/>
</dbReference>
<name>F8PMI4_SERL3</name>